<comment type="similarity">
    <text evidence="2 9">Belongs to the binding-protein-dependent transport system permease family. CysTW subfamily.</text>
</comment>
<comment type="caution">
    <text evidence="12">The sequence shown here is derived from an EMBL/GenBank/DDBJ whole genome shotgun (WGS) entry which is preliminary data.</text>
</comment>
<evidence type="ECO:0000259" key="11">
    <source>
        <dbReference type="PROSITE" id="PS50928"/>
    </source>
</evidence>
<comment type="caution">
    <text evidence="9">Lacks conserved residue(s) required for the propagation of feature annotation.</text>
</comment>
<sequence length="540" mass="60144">MPSFDSEKAFRKEQVKKFWREGEYNVWFSTTSIGVIVLMALTVLYVVVSNGAAALWPRDLALITTHEGQRYLGELIQTEHFGPEKKKLRYQLKIGNRDLYGLDFKWIPDSEIEKIEYPTDAYTLEREEYGNFYGFLVQTQSPALDPSQKGLATLDKASHEAQEKLHVLTKEIKDLAYQMEDLRLKIQAIEYKNAEDPAALPLKAQIETLKEHFEGLVNTQAELAQAALEHLAIFKDATDRQKSIPRGLIHRYFQPNQLGLGGKLAVYGKRLFELFFDEPRESNTEGGLFPAILGTVMLVFMMSFVSFPLGVVAAVYLREYARKGFLVQAIRVAVNNLAGIPSIVWGIFGLAFFVYFVGGGIDALFFPERAPNPVFGTGGMLWASSTLGLLTVPVVIVATEEALGSVPGEIRHGSLALGATQFQTLMRVILPMAGPRIMTGFILAMSRAAGEVAPLMITGVVKLAPTLPVDGRFPFIHLERKFMHLGFHIYDVGFQSPNVEAAKPMVFVTTLLLLGVVVLMTSASIILRSRLKKRYAGRTF</sequence>
<feature type="transmembrane region" description="Helical" evidence="9">
    <location>
        <begin position="379"/>
        <end position="398"/>
    </location>
</feature>
<dbReference type="Pfam" id="PF00528">
    <property type="entry name" value="BPD_transp_1"/>
    <property type="match status" value="1"/>
</dbReference>
<evidence type="ECO:0000256" key="4">
    <source>
        <dbReference type="ARBA" id="ARBA00022448"/>
    </source>
</evidence>
<dbReference type="PROSITE" id="PS50928">
    <property type="entry name" value="ABC_TM1"/>
    <property type="match status" value="1"/>
</dbReference>
<feature type="domain" description="ABC transmembrane type-1" evidence="11">
    <location>
        <begin position="292"/>
        <end position="524"/>
    </location>
</feature>
<evidence type="ECO:0000256" key="5">
    <source>
        <dbReference type="ARBA" id="ARBA00022475"/>
    </source>
</evidence>
<evidence type="ECO:0000313" key="12">
    <source>
        <dbReference type="EMBL" id="OGG96245.1"/>
    </source>
</evidence>
<evidence type="ECO:0000256" key="1">
    <source>
        <dbReference type="ARBA" id="ARBA00004651"/>
    </source>
</evidence>
<protein>
    <recommendedName>
        <fullName evidence="3 9">Phosphate transport system permease protein PstA</fullName>
    </recommendedName>
</protein>
<keyword evidence="7 9" id="KW-1133">Transmembrane helix</keyword>
<evidence type="ECO:0000256" key="10">
    <source>
        <dbReference type="SAM" id="Coils"/>
    </source>
</evidence>
<gene>
    <name evidence="12" type="ORF">A2527_04500</name>
</gene>
<keyword evidence="5 9" id="KW-1003">Cell membrane</keyword>
<dbReference type="GO" id="GO:0005315">
    <property type="term" value="F:phosphate transmembrane transporter activity"/>
    <property type="evidence" value="ECO:0007669"/>
    <property type="project" value="InterPro"/>
</dbReference>
<keyword evidence="10" id="KW-0175">Coiled coil</keyword>
<accession>A0A1F6GDR7</accession>
<evidence type="ECO:0000313" key="13">
    <source>
        <dbReference type="Proteomes" id="UP000178449"/>
    </source>
</evidence>
<feature type="transmembrane region" description="Helical" evidence="9">
    <location>
        <begin position="337"/>
        <end position="358"/>
    </location>
</feature>
<reference evidence="12 13" key="1">
    <citation type="journal article" date="2016" name="Nat. Commun.">
        <title>Thousands of microbial genomes shed light on interconnected biogeochemical processes in an aquifer system.</title>
        <authorList>
            <person name="Anantharaman K."/>
            <person name="Brown C.T."/>
            <person name="Hug L.A."/>
            <person name="Sharon I."/>
            <person name="Castelle C.J."/>
            <person name="Probst A.J."/>
            <person name="Thomas B.C."/>
            <person name="Singh A."/>
            <person name="Wilkins M.J."/>
            <person name="Karaoz U."/>
            <person name="Brodie E.L."/>
            <person name="Williams K.H."/>
            <person name="Hubbard S.S."/>
            <person name="Banfield J.F."/>
        </authorList>
    </citation>
    <scope>NUCLEOTIDE SEQUENCE [LARGE SCALE GENOMIC DNA]</scope>
</reference>
<evidence type="ECO:0000256" key="7">
    <source>
        <dbReference type="ARBA" id="ARBA00022989"/>
    </source>
</evidence>
<dbReference type="InterPro" id="IPR005672">
    <property type="entry name" value="Phosphate_PstA"/>
</dbReference>
<dbReference type="Proteomes" id="UP000178449">
    <property type="component" value="Unassembled WGS sequence"/>
</dbReference>
<evidence type="ECO:0000256" key="9">
    <source>
        <dbReference type="RuleBase" id="RU363043"/>
    </source>
</evidence>
<dbReference type="InterPro" id="IPR000515">
    <property type="entry name" value="MetI-like"/>
</dbReference>
<dbReference type="PANTHER" id="PTHR43470:SF6">
    <property type="entry name" value="PHOSPHATE TRANSPORT SYSTEM PERMEASE PROTEIN PSTA"/>
    <property type="match status" value="1"/>
</dbReference>
<organism evidence="12 13">
    <name type="scientific">Candidatus Lambdaproteobacteria bacterium RIFOXYD2_FULL_50_16</name>
    <dbReference type="NCBI Taxonomy" id="1817772"/>
    <lineage>
        <taxon>Bacteria</taxon>
        <taxon>Pseudomonadati</taxon>
        <taxon>Pseudomonadota</taxon>
        <taxon>Candidatus Lambdaproteobacteria</taxon>
    </lineage>
</organism>
<keyword evidence="6 9" id="KW-0812">Transmembrane</keyword>
<dbReference type="NCBIfam" id="TIGR00974">
    <property type="entry name" value="3a0107s02c"/>
    <property type="match status" value="1"/>
</dbReference>
<proteinExistence type="inferred from homology"/>
<dbReference type="Gene3D" id="1.10.3720.10">
    <property type="entry name" value="MetI-like"/>
    <property type="match status" value="1"/>
</dbReference>
<dbReference type="SUPFAM" id="SSF161098">
    <property type="entry name" value="MetI-like"/>
    <property type="match status" value="1"/>
</dbReference>
<dbReference type="GO" id="GO:0035435">
    <property type="term" value="P:phosphate ion transmembrane transport"/>
    <property type="evidence" value="ECO:0007669"/>
    <property type="project" value="InterPro"/>
</dbReference>
<dbReference type="CDD" id="cd06261">
    <property type="entry name" value="TM_PBP2"/>
    <property type="match status" value="1"/>
</dbReference>
<keyword evidence="8 9" id="KW-0472">Membrane</keyword>
<evidence type="ECO:0000256" key="6">
    <source>
        <dbReference type="ARBA" id="ARBA00022692"/>
    </source>
</evidence>
<dbReference type="PANTHER" id="PTHR43470">
    <property type="entry name" value="PHOSPHATE TRANSPORT SYSTEM PERMEASE PROTEIN PSTA-RELATED"/>
    <property type="match status" value="1"/>
</dbReference>
<evidence type="ECO:0000256" key="2">
    <source>
        <dbReference type="ARBA" id="ARBA00007069"/>
    </source>
</evidence>
<feature type="transmembrane region" description="Helical" evidence="9">
    <location>
        <begin position="288"/>
        <end position="317"/>
    </location>
</feature>
<comment type="subcellular location">
    <subcellularLocation>
        <location evidence="9">Cell inner membrane</location>
        <topology evidence="9">Multi-pass membrane protein</topology>
    </subcellularLocation>
    <subcellularLocation>
        <location evidence="1">Cell membrane</location>
        <topology evidence="1">Multi-pass membrane protein</topology>
    </subcellularLocation>
</comment>
<dbReference type="EMBL" id="MFNE01000017">
    <property type="protein sequence ID" value="OGG96245.1"/>
    <property type="molecule type" value="Genomic_DNA"/>
</dbReference>
<feature type="transmembrane region" description="Helical" evidence="9">
    <location>
        <begin position="26"/>
        <end position="48"/>
    </location>
</feature>
<name>A0A1F6GDR7_9PROT</name>
<dbReference type="GO" id="GO:0005886">
    <property type="term" value="C:plasma membrane"/>
    <property type="evidence" value="ECO:0007669"/>
    <property type="project" value="UniProtKB-SubCell"/>
</dbReference>
<evidence type="ECO:0000256" key="3">
    <source>
        <dbReference type="ARBA" id="ARBA00016864"/>
    </source>
</evidence>
<keyword evidence="4" id="KW-0813">Transport</keyword>
<dbReference type="AlphaFoldDB" id="A0A1F6GDR7"/>
<dbReference type="STRING" id="1817772.A2527_04500"/>
<feature type="coiled-coil region" evidence="10">
    <location>
        <begin position="151"/>
        <end position="185"/>
    </location>
</feature>
<dbReference type="InterPro" id="IPR035906">
    <property type="entry name" value="MetI-like_sf"/>
</dbReference>
<evidence type="ECO:0000256" key="8">
    <source>
        <dbReference type="ARBA" id="ARBA00023136"/>
    </source>
</evidence>
<feature type="transmembrane region" description="Helical" evidence="9">
    <location>
        <begin position="505"/>
        <end position="527"/>
    </location>
</feature>